<dbReference type="PANTHER" id="PTHR43240">
    <property type="entry name" value="1,4-DIHYDROXY-2-NAPHTHOYL-COA THIOESTERASE 1"/>
    <property type="match status" value="1"/>
</dbReference>
<dbReference type="CDD" id="cd03443">
    <property type="entry name" value="PaaI_thioesterase"/>
    <property type="match status" value="1"/>
</dbReference>
<dbReference type="OrthoDB" id="9798208at2"/>
<dbReference type="InterPro" id="IPR029069">
    <property type="entry name" value="HotDog_dom_sf"/>
</dbReference>
<dbReference type="InterPro" id="IPR006683">
    <property type="entry name" value="Thioestr_dom"/>
</dbReference>
<dbReference type="Gene3D" id="3.10.129.10">
    <property type="entry name" value="Hotdog Thioesterase"/>
    <property type="match status" value="1"/>
</dbReference>
<dbReference type="EMBL" id="QTUC01000001">
    <property type="protein sequence ID" value="REF34728.1"/>
    <property type="molecule type" value="Genomic_DNA"/>
</dbReference>
<evidence type="ECO:0000259" key="3">
    <source>
        <dbReference type="Pfam" id="PF03061"/>
    </source>
</evidence>
<dbReference type="Proteomes" id="UP000256485">
    <property type="component" value="Unassembled WGS sequence"/>
</dbReference>
<dbReference type="Pfam" id="PF03061">
    <property type="entry name" value="4HBT"/>
    <property type="match status" value="1"/>
</dbReference>
<dbReference type="InterPro" id="IPR003736">
    <property type="entry name" value="PAAI_dom"/>
</dbReference>
<keyword evidence="5" id="KW-1185">Reference proteome</keyword>
<evidence type="ECO:0000256" key="2">
    <source>
        <dbReference type="ARBA" id="ARBA00022801"/>
    </source>
</evidence>
<sequence length="151" mass="15592">MSGPRQTSADGACDPAALPHAAIHDRLGIRIVSASPRRCVGTMPVEGNTQPAGLLHGGASCVLAESLGSIAATLYAAPDRVALGVDLNATHHRPVSSGTVTGVATPVHLGRTTATYEIAISDEEGRRVCTARLTCYLRPAEGARREDSGVR</sequence>
<reference evidence="4 5" key="1">
    <citation type="submission" date="2018-08" db="EMBL/GenBank/DDBJ databases">
        <title>Sequencing the genomes of 1000 actinobacteria strains.</title>
        <authorList>
            <person name="Klenk H.-P."/>
        </authorList>
    </citation>
    <scope>NUCLEOTIDE SEQUENCE [LARGE SCALE GENOMIC DNA]</scope>
    <source>
        <strain evidence="4 5">DSM 22891</strain>
    </source>
</reference>
<comment type="similarity">
    <text evidence="1">Belongs to the thioesterase PaaI family.</text>
</comment>
<evidence type="ECO:0000313" key="4">
    <source>
        <dbReference type="EMBL" id="REF34728.1"/>
    </source>
</evidence>
<dbReference type="NCBIfam" id="TIGR00369">
    <property type="entry name" value="unchar_dom_1"/>
    <property type="match status" value="1"/>
</dbReference>
<proteinExistence type="inferred from homology"/>
<accession>A0A3D9UZ10</accession>
<evidence type="ECO:0000256" key="1">
    <source>
        <dbReference type="ARBA" id="ARBA00008324"/>
    </source>
</evidence>
<protein>
    <submittedName>
        <fullName evidence="4">Uncharacterized protein (TIGR00369 family)</fullName>
    </submittedName>
</protein>
<organism evidence="4 5">
    <name type="scientific">Thermasporomyces composti</name>
    <dbReference type="NCBI Taxonomy" id="696763"/>
    <lineage>
        <taxon>Bacteria</taxon>
        <taxon>Bacillati</taxon>
        <taxon>Actinomycetota</taxon>
        <taxon>Actinomycetes</taxon>
        <taxon>Propionibacteriales</taxon>
        <taxon>Nocardioidaceae</taxon>
        <taxon>Thermasporomyces</taxon>
    </lineage>
</organism>
<comment type="caution">
    <text evidence="4">The sequence shown here is derived from an EMBL/GenBank/DDBJ whole genome shotgun (WGS) entry which is preliminary data.</text>
</comment>
<dbReference type="AlphaFoldDB" id="A0A3D9UZ10"/>
<feature type="domain" description="Thioesterase" evidence="3">
    <location>
        <begin position="53"/>
        <end position="129"/>
    </location>
</feature>
<name>A0A3D9UZ10_THECX</name>
<evidence type="ECO:0000313" key="5">
    <source>
        <dbReference type="Proteomes" id="UP000256485"/>
    </source>
</evidence>
<dbReference type="SUPFAM" id="SSF54637">
    <property type="entry name" value="Thioesterase/thiol ester dehydrase-isomerase"/>
    <property type="match status" value="1"/>
</dbReference>
<keyword evidence="2" id="KW-0378">Hydrolase</keyword>
<dbReference type="GO" id="GO:0061522">
    <property type="term" value="F:1,4-dihydroxy-2-naphthoyl-CoA thioesterase activity"/>
    <property type="evidence" value="ECO:0007669"/>
    <property type="project" value="TreeGrafter"/>
</dbReference>
<dbReference type="RefSeq" id="WP_115848639.1">
    <property type="nucleotide sequence ID" value="NZ_QTUC01000001.1"/>
</dbReference>
<gene>
    <name evidence="4" type="ORF">DFJ64_0092</name>
</gene>
<dbReference type="GO" id="GO:0005829">
    <property type="term" value="C:cytosol"/>
    <property type="evidence" value="ECO:0007669"/>
    <property type="project" value="TreeGrafter"/>
</dbReference>
<dbReference type="PANTHER" id="PTHR43240:SF5">
    <property type="entry name" value="1,4-DIHYDROXY-2-NAPHTHOYL-COA THIOESTERASE 1"/>
    <property type="match status" value="1"/>
</dbReference>